<name>A0A1L7CHF2_9CORY</name>
<evidence type="ECO:0000313" key="3">
    <source>
        <dbReference type="Proteomes" id="UP000185478"/>
    </source>
</evidence>
<dbReference type="Proteomes" id="UP000185478">
    <property type="component" value="Chromosome"/>
</dbReference>
<accession>A0A1L7CHF2</accession>
<reference evidence="2 3" key="1">
    <citation type="submission" date="2014-08" db="EMBL/GenBank/DDBJ databases">
        <title>Complete genome sequence of Corynebacterium aquilae S-613T(T) (=DSM 44791(T)), isolated from the choana of a healthy golden eagle.</title>
        <authorList>
            <person name="Ruckert C."/>
            <person name="Albersmeier A."/>
            <person name="Winkler A."/>
            <person name="Kalinowski J."/>
        </authorList>
    </citation>
    <scope>NUCLEOTIDE SEQUENCE [LARGE SCALE GENOMIC DNA]</scope>
    <source>
        <strain evidence="2 3">S-613</strain>
    </source>
</reference>
<protein>
    <submittedName>
        <fullName evidence="2">Uncharacterized protein</fullName>
    </submittedName>
</protein>
<gene>
    <name evidence="2" type="ORF">CAQU_09620</name>
</gene>
<feature type="signal peptide" evidence="1">
    <location>
        <begin position="1"/>
        <end position="35"/>
    </location>
</feature>
<keyword evidence="3" id="KW-1185">Reference proteome</keyword>
<organism evidence="2 3">
    <name type="scientific">Corynebacterium aquilae DSM 44791</name>
    <dbReference type="NCBI Taxonomy" id="1431546"/>
    <lineage>
        <taxon>Bacteria</taxon>
        <taxon>Bacillati</taxon>
        <taxon>Actinomycetota</taxon>
        <taxon>Actinomycetes</taxon>
        <taxon>Mycobacteriales</taxon>
        <taxon>Corynebacteriaceae</taxon>
        <taxon>Corynebacterium</taxon>
    </lineage>
</organism>
<keyword evidence="1" id="KW-0732">Signal</keyword>
<evidence type="ECO:0000256" key="1">
    <source>
        <dbReference type="SAM" id="SignalP"/>
    </source>
</evidence>
<dbReference type="OrthoDB" id="3710702at2"/>
<dbReference type="KEGG" id="caqu:CAQU_09620"/>
<evidence type="ECO:0000313" key="2">
    <source>
        <dbReference type="EMBL" id="APT85286.1"/>
    </source>
</evidence>
<sequence length="492" mass="53153">MHTRDHRTTITAMATALTLTGALLASLVTAPPASAQPTCTLVGSAQIPLAGPGIAPHTIPTSWAAAPGPHTVALRSNTHSFNQRYQFALHDGNLITRAIDGDSTWRIVPLPGCLSGRITALSADDDEVALIATDGYIYTLDRVTSTPAEWNVTSRWGAPFWQAPGRQLPTTGMGKWSYSVNNRNYDHHYLDAAARPHTIGAGRMTMIAALTGDGSDILMLDPWLPNDDSYKVPAPENGRFKATQISTSASTFLVANDTGEMYVRSWDFDRAGSDVVFFRYHWDRRDHLPTAPSKMAETFNPAYAANQLPVPDWTRLPAIPGALNSGISVSAPSPRTRLIRAAGTHNGVAGTWDMLVPVDDIELGTMDTHHWSFTPADIELGPALNNLGADHTAELSAPRGPALTTTVAGQPLKIEHFDLRTDRLEATYGGQPATLHIVDGLRVAPNGPELNQWPRHMHGAIELEQPGNSVRGTKIIPVTFVVTDTALVMYPL</sequence>
<dbReference type="RefSeq" id="WP_075727178.1">
    <property type="nucleotide sequence ID" value="NZ_CP009245.1"/>
</dbReference>
<dbReference type="AlphaFoldDB" id="A0A1L7CHF2"/>
<dbReference type="EMBL" id="CP009245">
    <property type="protein sequence ID" value="APT85286.1"/>
    <property type="molecule type" value="Genomic_DNA"/>
</dbReference>
<feature type="chain" id="PRO_5012182649" evidence="1">
    <location>
        <begin position="36"/>
        <end position="492"/>
    </location>
</feature>
<proteinExistence type="predicted"/>